<dbReference type="EMBL" id="HBUF01039933">
    <property type="protein sequence ID" value="CAG6617800.1"/>
    <property type="molecule type" value="Transcribed_RNA"/>
</dbReference>
<feature type="region of interest" description="Disordered" evidence="1">
    <location>
        <begin position="21"/>
        <end position="56"/>
    </location>
</feature>
<sequence>MFKFVFIFTEIIRPIVISEDNENSKTGNNKDSTHRSTEANSTRNVNETTDKEEDVDPLNVAVENMVVDVKIENIVEEIRDDFVPETNELMTRTEIKLEVEDKQTAAQDVKDNILKTVDKIMAKKADARDCGSRSSESMLNMAKLEQNIIAADMTSLPSQSNVKSEAKDIATSFIIVKDERHSRKLRSASSSSNPHRQDVKIEANLKNVKTETGRPSGAANNPAGVASDKKPKIYLKEEFLLKSKELIHNECKNKSGEYNPAKIKCIHCNHIMDVNMDCILYHCRTCETIVRDQDEAADESKYLCFACKVYVFDNTGWKTHIKKHISTHLKRMNLYEPGHTWY</sequence>
<evidence type="ECO:0000256" key="1">
    <source>
        <dbReference type="SAM" id="MobiDB-lite"/>
    </source>
</evidence>
<reference evidence="2" key="1">
    <citation type="submission" date="2021-05" db="EMBL/GenBank/DDBJ databases">
        <authorList>
            <person name="Alioto T."/>
            <person name="Alioto T."/>
            <person name="Gomez Garrido J."/>
        </authorList>
    </citation>
    <scope>NUCLEOTIDE SEQUENCE</scope>
</reference>
<proteinExistence type="predicted"/>
<dbReference type="AlphaFoldDB" id="A0A8D8PXN3"/>
<protein>
    <submittedName>
        <fullName evidence="2">Uncharacterized protein</fullName>
    </submittedName>
</protein>
<accession>A0A8D8PXN3</accession>
<feature type="compositionally biased region" description="Polar residues" evidence="1">
    <location>
        <begin position="38"/>
        <end position="47"/>
    </location>
</feature>
<name>A0A8D8PXN3_9HEMI</name>
<evidence type="ECO:0000313" key="2">
    <source>
        <dbReference type="EMBL" id="CAG6617800.1"/>
    </source>
</evidence>
<organism evidence="2">
    <name type="scientific">Cacopsylla melanoneura</name>
    <dbReference type="NCBI Taxonomy" id="428564"/>
    <lineage>
        <taxon>Eukaryota</taxon>
        <taxon>Metazoa</taxon>
        <taxon>Ecdysozoa</taxon>
        <taxon>Arthropoda</taxon>
        <taxon>Hexapoda</taxon>
        <taxon>Insecta</taxon>
        <taxon>Pterygota</taxon>
        <taxon>Neoptera</taxon>
        <taxon>Paraneoptera</taxon>
        <taxon>Hemiptera</taxon>
        <taxon>Sternorrhyncha</taxon>
        <taxon>Psylloidea</taxon>
        <taxon>Psyllidae</taxon>
        <taxon>Psyllinae</taxon>
        <taxon>Cacopsylla</taxon>
    </lineage>
</organism>